<sequence>MKKMLLMGSILFSMMCFSGNALAAGYGEAGCGLGSLVWQDASKQKDPVFQILASTTNGTFGSQTFGITTGTSNCNDSIFKVEKEREVFAAINFSTLVKEMAMGEGDNLNTLASLYGCTETNFSDFGTVTQQNFGSIITSSETTHKDMLMNLNGVLVKDGNLSKACTGIIG</sequence>
<dbReference type="Pfam" id="PF11220">
    <property type="entry name" value="DUF3015"/>
    <property type="match status" value="1"/>
</dbReference>
<evidence type="ECO:0000256" key="1">
    <source>
        <dbReference type="SAM" id="SignalP"/>
    </source>
</evidence>
<dbReference type="AlphaFoldDB" id="M1Z057"/>
<proteinExistence type="predicted"/>
<dbReference type="STRING" id="1266370.NITGR_490007"/>
<evidence type="ECO:0008006" key="4">
    <source>
        <dbReference type="Google" id="ProtNLM"/>
    </source>
</evidence>
<protein>
    <recommendedName>
        <fullName evidence="4">DUF3015 domain-containing protein</fullName>
    </recommendedName>
</protein>
<dbReference type="InterPro" id="IPR021383">
    <property type="entry name" value="DUF3015"/>
</dbReference>
<dbReference type="OrthoDB" id="9784732at2"/>
<comment type="caution">
    <text evidence="2">The sequence shown here is derived from an EMBL/GenBank/DDBJ whole genome shotgun (WGS) entry which is preliminary data.</text>
</comment>
<evidence type="ECO:0000313" key="2">
    <source>
        <dbReference type="EMBL" id="CCQ90904.1"/>
    </source>
</evidence>
<dbReference type="RefSeq" id="WP_005009035.1">
    <property type="nucleotide sequence ID" value="NZ_HG422173.1"/>
</dbReference>
<evidence type="ECO:0000313" key="3">
    <source>
        <dbReference type="Proteomes" id="UP000011704"/>
    </source>
</evidence>
<name>M1Z057_NITG3</name>
<feature type="signal peptide" evidence="1">
    <location>
        <begin position="1"/>
        <end position="23"/>
    </location>
</feature>
<dbReference type="InParanoid" id="M1Z057"/>
<keyword evidence="3" id="KW-1185">Reference proteome</keyword>
<organism evidence="2 3">
    <name type="scientific">Nitrospina gracilis (strain 3/211)</name>
    <dbReference type="NCBI Taxonomy" id="1266370"/>
    <lineage>
        <taxon>Bacteria</taxon>
        <taxon>Pseudomonadati</taxon>
        <taxon>Nitrospinota/Tectimicrobiota group</taxon>
        <taxon>Nitrospinota</taxon>
        <taxon>Nitrospinia</taxon>
        <taxon>Nitrospinales</taxon>
        <taxon>Nitrospinaceae</taxon>
        <taxon>Nitrospina</taxon>
    </lineage>
</organism>
<dbReference type="Proteomes" id="UP000011704">
    <property type="component" value="Unassembled WGS sequence"/>
</dbReference>
<dbReference type="HOGENOM" id="CLU_135474_0_0_0"/>
<accession>M1Z057</accession>
<feature type="chain" id="PRO_5004019500" description="DUF3015 domain-containing protein" evidence="1">
    <location>
        <begin position="24"/>
        <end position="170"/>
    </location>
</feature>
<dbReference type="EMBL" id="CAQJ01000054">
    <property type="protein sequence ID" value="CCQ90904.1"/>
    <property type="molecule type" value="Genomic_DNA"/>
</dbReference>
<gene>
    <name evidence="2" type="ORF">NITGR_490007</name>
</gene>
<reference evidence="2 3" key="1">
    <citation type="journal article" date="2013" name="Front. Microbiol.">
        <title>The genome of Nitrospina gracilis illuminates the metabolism and evolution of the major marine nitrite oxidizer.</title>
        <authorList>
            <person name="Luecker S."/>
            <person name="Nowka B."/>
            <person name="Rattei T."/>
            <person name="Spieck E."/>
            <person name="and Daims H."/>
        </authorList>
    </citation>
    <scope>NUCLEOTIDE SEQUENCE [LARGE SCALE GENOMIC DNA]</scope>
    <source>
        <strain evidence="2 3">3/211</strain>
    </source>
</reference>
<keyword evidence="1" id="KW-0732">Signal</keyword>